<dbReference type="Proteomes" id="UP000321058">
    <property type="component" value="Unassembled WGS sequence"/>
</dbReference>
<dbReference type="AlphaFoldDB" id="A0A512NK79"/>
<evidence type="ECO:0000313" key="2">
    <source>
        <dbReference type="Proteomes" id="UP000321058"/>
    </source>
</evidence>
<dbReference type="EMBL" id="BKAJ01000127">
    <property type="protein sequence ID" value="GEP59354.1"/>
    <property type="molecule type" value="Genomic_DNA"/>
</dbReference>
<name>A0A512NK79_9HYPH</name>
<protein>
    <submittedName>
        <fullName evidence="1">Uncharacterized protein</fullName>
    </submittedName>
</protein>
<comment type="caution">
    <text evidence="1">The sequence shown here is derived from an EMBL/GenBank/DDBJ whole genome shotgun (WGS) entry which is preliminary data.</text>
</comment>
<proteinExistence type="predicted"/>
<dbReference type="RefSeq" id="WP_147154716.1">
    <property type="nucleotide sequence ID" value="NZ_BKAJ01000127.1"/>
</dbReference>
<evidence type="ECO:0000313" key="1">
    <source>
        <dbReference type="EMBL" id="GEP59354.1"/>
    </source>
</evidence>
<accession>A0A512NK79</accession>
<sequence>MTTDKTSALILEHLRILRLEMGELRADVRDMRGRLTSVEVSVANLHGDFAGQSERIDRIEGRLERVEHRLRLREA</sequence>
<dbReference type="OrthoDB" id="7282689at2"/>
<reference evidence="1 2" key="1">
    <citation type="submission" date="2019-07" db="EMBL/GenBank/DDBJ databases">
        <title>Whole genome shotgun sequence of Reyranella soli NBRC 108950.</title>
        <authorList>
            <person name="Hosoyama A."/>
            <person name="Uohara A."/>
            <person name="Ohji S."/>
            <person name="Ichikawa N."/>
        </authorList>
    </citation>
    <scope>NUCLEOTIDE SEQUENCE [LARGE SCALE GENOMIC DNA]</scope>
    <source>
        <strain evidence="1 2">NBRC 108950</strain>
    </source>
</reference>
<gene>
    <name evidence="1" type="ORF">RSO01_65200</name>
</gene>
<keyword evidence="2" id="KW-1185">Reference proteome</keyword>
<organism evidence="1 2">
    <name type="scientific">Reyranella soli</name>
    <dbReference type="NCBI Taxonomy" id="1230389"/>
    <lineage>
        <taxon>Bacteria</taxon>
        <taxon>Pseudomonadati</taxon>
        <taxon>Pseudomonadota</taxon>
        <taxon>Alphaproteobacteria</taxon>
        <taxon>Hyphomicrobiales</taxon>
        <taxon>Reyranellaceae</taxon>
        <taxon>Reyranella</taxon>
    </lineage>
</organism>